<dbReference type="NCBIfam" id="TIGR00369">
    <property type="entry name" value="unchar_dom_1"/>
    <property type="match status" value="1"/>
</dbReference>
<dbReference type="Pfam" id="PF03061">
    <property type="entry name" value="4HBT"/>
    <property type="match status" value="1"/>
</dbReference>
<evidence type="ECO:0000256" key="1">
    <source>
        <dbReference type="ARBA" id="ARBA00008324"/>
    </source>
</evidence>
<reference evidence="4 5" key="1">
    <citation type="submission" date="2016-10" db="EMBL/GenBank/DDBJ databases">
        <title>Genome sequence of Planktotalea frisia SH6-1.</title>
        <authorList>
            <person name="Poehlein A."/>
            <person name="Bakenhus I."/>
            <person name="Voget S."/>
            <person name="Brinkhoff T."/>
            <person name="Simon M."/>
        </authorList>
    </citation>
    <scope>NUCLEOTIDE SEQUENCE [LARGE SCALE GENOMIC DNA]</scope>
    <source>
        <strain evidence="4 5">SH6-1</strain>
    </source>
</reference>
<evidence type="ECO:0000256" key="2">
    <source>
        <dbReference type="ARBA" id="ARBA00022801"/>
    </source>
</evidence>
<dbReference type="RefSeq" id="WP_072632196.1">
    <property type="nucleotide sequence ID" value="NZ_MLCB01000201.1"/>
</dbReference>
<evidence type="ECO:0000313" key="5">
    <source>
        <dbReference type="Proteomes" id="UP000184514"/>
    </source>
</evidence>
<dbReference type="InterPro" id="IPR039298">
    <property type="entry name" value="ACOT13"/>
</dbReference>
<dbReference type="STRING" id="696762.PFRI_37180"/>
<dbReference type="GO" id="GO:0047617">
    <property type="term" value="F:fatty acyl-CoA hydrolase activity"/>
    <property type="evidence" value="ECO:0007669"/>
    <property type="project" value="InterPro"/>
</dbReference>
<dbReference type="SUPFAM" id="SSF54637">
    <property type="entry name" value="Thioesterase/thiol ester dehydrase-isomerase"/>
    <property type="match status" value="1"/>
</dbReference>
<comment type="caution">
    <text evidence="4">The sequence shown here is derived from an EMBL/GenBank/DDBJ whole genome shotgun (WGS) entry which is preliminary data.</text>
</comment>
<dbReference type="AlphaFoldDB" id="A0A1L9NSG1"/>
<dbReference type="InterPro" id="IPR003736">
    <property type="entry name" value="PAAI_dom"/>
</dbReference>
<evidence type="ECO:0000259" key="3">
    <source>
        <dbReference type="Pfam" id="PF03061"/>
    </source>
</evidence>
<dbReference type="Proteomes" id="UP000184514">
    <property type="component" value="Unassembled WGS sequence"/>
</dbReference>
<proteinExistence type="inferred from homology"/>
<dbReference type="Gene3D" id="3.10.129.10">
    <property type="entry name" value="Hotdog Thioesterase"/>
    <property type="match status" value="1"/>
</dbReference>
<evidence type="ECO:0000313" key="4">
    <source>
        <dbReference type="EMBL" id="OJI92123.1"/>
    </source>
</evidence>
<dbReference type="PANTHER" id="PTHR21660:SF1">
    <property type="entry name" value="ACYL-COENZYME A THIOESTERASE 13"/>
    <property type="match status" value="1"/>
</dbReference>
<gene>
    <name evidence="4" type="primary">entH</name>
    <name evidence="4" type="ORF">PFRI_37180</name>
</gene>
<accession>A0A1L9NSG1</accession>
<keyword evidence="2" id="KW-0378">Hydrolase</keyword>
<comment type="similarity">
    <text evidence="1">Belongs to the thioesterase PaaI family.</text>
</comment>
<dbReference type="InterPro" id="IPR006683">
    <property type="entry name" value="Thioestr_dom"/>
</dbReference>
<sequence>MTPQDAQAFLDENFAPWVRALDLTFTDLGQGTATATMPITDQTTRMGDILSGQALAAMADTIMVFACFAHYGEVKPVATTNLDTVFLRPGVGTHIRCEAEVVRAGKALLFTKATMFAEPSGKAVATATATFYLA</sequence>
<dbReference type="InterPro" id="IPR029069">
    <property type="entry name" value="HotDog_dom_sf"/>
</dbReference>
<dbReference type="PANTHER" id="PTHR21660">
    <property type="entry name" value="THIOESTERASE SUPERFAMILY MEMBER-RELATED"/>
    <property type="match status" value="1"/>
</dbReference>
<feature type="domain" description="Thioesterase" evidence="3">
    <location>
        <begin position="51"/>
        <end position="122"/>
    </location>
</feature>
<protein>
    <submittedName>
        <fullName evidence="4">Proofreading thioesterase EntH</fullName>
    </submittedName>
</protein>
<keyword evidence="5" id="KW-1185">Reference proteome</keyword>
<dbReference type="OrthoDB" id="8588611at2"/>
<organism evidence="4 5">
    <name type="scientific">Planktotalea frisia</name>
    <dbReference type="NCBI Taxonomy" id="696762"/>
    <lineage>
        <taxon>Bacteria</taxon>
        <taxon>Pseudomonadati</taxon>
        <taxon>Pseudomonadota</taxon>
        <taxon>Alphaproteobacteria</taxon>
        <taxon>Rhodobacterales</taxon>
        <taxon>Paracoccaceae</taxon>
        <taxon>Planktotalea</taxon>
    </lineage>
</organism>
<dbReference type="CDD" id="cd03443">
    <property type="entry name" value="PaaI_thioesterase"/>
    <property type="match status" value="1"/>
</dbReference>
<name>A0A1L9NSG1_9RHOB</name>
<dbReference type="EMBL" id="MLCB01000201">
    <property type="protein sequence ID" value="OJI92123.1"/>
    <property type="molecule type" value="Genomic_DNA"/>
</dbReference>